<dbReference type="EMBL" id="QOIL01000007">
    <property type="protein sequence ID" value="RCG30632.1"/>
    <property type="molecule type" value="Genomic_DNA"/>
</dbReference>
<accession>A0A367FLC6</accession>
<name>A0A367FLC6_9ACTN</name>
<keyword evidence="3 6" id="KW-0326">Glycosidase</keyword>
<dbReference type="Proteomes" id="UP000253094">
    <property type="component" value="Unassembled WGS sequence"/>
</dbReference>
<dbReference type="Gene3D" id="2.60.120.200">
    <property type="match status" value="1"/>
</dbReference>
<dbReference type="Gene3D" id="2.115.10.20">
    <property type="entry name" value="Glycosyl hydrolase domain, family 43"/>
    <property type="match status" value="1"/>
</dbReference>
<organism evidence="9 10">
    <name type="scientific">Sphaerisporangium album</name>
    <dbReference type="NCBI Taxonomy" id="509200"/>
    <lineage>
        <taxon>Bacteria</taxon>
        <taxon>Bacillati</taxon>
        <taxon>Actinomycetota</taxon>
        <taxon>Actinomycetes</taxon>
        <taxon>Streptosporangiales</taxon>
        <taxon>Streptosporangiaceae</taxon>
        <taxon>Sphaerisporangium</taxon>
    </lineage>
</organism>
<keyword evidence="2 6" id="KW-0378">Hydrolase</keyword>
<reference evidence="9 10" key="1">
    <citation type="submission" date="2018-06" db="EMBL/GenBank/DDBJ databases">
        <title>Sphaerisporangium craniellae sp. nov., isolated from a marine sponge in the South China Sea.</title>
        <authorList>
            <person name="Li L."/>
        </authorList>
    </citation>
    <scope>NUCLEOTIDE SEQUENCE [LARGE SCALE GENOMIC DNA]</scope>
    <source>
        <strain evidence="9 10">CCTCC AA 208026</strain>
    </source>
</reference>
<comment type="similarity">
    <text evidence="1 6">Belongs to the glycosyl hydrolase 43 family.</text>
</comment>
<evidence type="ECO:0000313" key="10">
    <source>
        <dbReference type="Proteomes" id="UP000253094"/>
    </source>
</evidence>
<dbReference type="InterPro" id="IPR023296">
    <property type="entry name" value="Glyco_hydro_beta-prop_sf"/>
</dbReference>
<evidence type="ECO:0000256" key="4">
    <source>
        <dbReference type="PIRSR" id="PIRSR606710-1"/>
    </source>
</evidence>
<evidence type="ECO:0000259" key="8">
    <source>
        <dbReference type="Pfam" id="PF17851"/>
    </source>
</evidence>
<dbReference type="GO" id="GO:0004553">
    <property type="term" value="F:hydrolase activity, hydrolyzing O-glycosyl compounds"/>
    <property type="evidence" value="ECO:0007669"/>
    <property type="project" value="InterPro"/>
</dbReference>
<sequence>MVRFSNPILPGCHPDPSICRVGDDYYLVTSTFEWFPGVPIFHSRDLAHWRRIGHVLDRASQLSLDGIRPSGGIYAPTLRHHDGVFYMITTLVDGLMESGNFVVTATDPSGPWSEPHWLPDAEGFDPSLFFDDDGRAWAHGTRPAHRPAYEGHTEVWLRELDLDGMKLVGEEHVLWDGAVKGAIWSEAPHIYKVDGRYYLLTAEGGTAHDHAVIVARADAVTGPYTGNPRNPILTHRTLGHDHPITSTGHADLVQTPAGDWWTVLLAIRPYGGHGHDRVLGRDALPVTRPDDSTAVPPRDGGYHYNLGRETFLTSVRWEDGWPLPAQVRESAEAPALPPRRWPAPPACDNFDSELLAPVWSHLRTPREPYWTLTERPGHLRLCTRPESLSERANPSLVARRQQHAHFAAHAAMEFTPRAAERAGLALVQNDAHHILLVLTADGLVVIRREAGEDQTLAHAAVPPGRIWLGVEAHEQDYQMSYAVRPGDWHPLGAPVDGRVLSTSTAGGFIGAYIGLYTTSEGTPTTNTADFDWFEYRELPPQ</sequence>
<proteinExistence type="inferred from homology"/>
<protein>
    <submittedName>
        <fullName evidence="9">Glycoside hydrolase family 43 protein</fullName>
    </submittedName>
</protein>
<dbReference type="InterPro" id="IPR041542">
    <property type="entry name" value="GH43_C2"/>
</dbReference>
<feature type="domain" description="Beta-xylosidase C-terminal Concanavalin A-like" evidence="8">
    <location>
        <begin position="347"/>
        <end position="536"/>
    </location>
</feature>
<feature type="site" description="Important for catalytic activity, responsible for pKa modulation of the active site Glu and correct orientation of both the proton donor and substrate" evidence="5">
    <location>
        <position position="125"/>
    </location>
</feature>
<dbReference type="InterPro" id="IPR051795">
    <property type="entry name" value="Glycosyl_Hydrlase_43"/>
</dbReference>
<dbReference type="InterPro" id="IPR006710">
    <property type="entry name" value="Glyco_hydro_43"/>
</dbReference>
<evidence type="ECO:0000256" key="1">
    <source>
        <dbReference type="ARBA" id="ARBA00009865"/>
    </source>
</evidence>
<evidence type="ECO:0000256" key="6">
    <source>
        <dbReference type="RuleBase" id="RU361187"/>
    </source>
</evidence>
<dbReference type="Pfam" id="PF04616">
    <property type="entry name" value="Glyco_hydro_43"/>
    <property type="match status" value="1"/>
</dbReference>
<evidence type="ECO:0000256" key="5">
    <source>
        <dbReference type="PIRSR" id="PIRSR606710-2"/>
    </source>
</evidence>
<dbReference type="SUPFAM" id="SSF49899">
    <property type="entry name" value="Concanavalin A-like lectins/glucanases"/>
    <property type="match status" value="1"/>
</dbReference>
<comment type="caution">
    <text evidence="9">The sequence shown here is derived from an EMBL/GenBank/DDBJ whole genome shotgun (WGS) entry which is preliminary data.</text>
</comment>
<dbReference type="PANTHER" id="PTHR42812">
    <property type="entry name" value="BETA-XYLOSIDASE"/>
    <property type="match status" value="1"/>
</dbReference>
<evidence type="ECO:0000256" key="7">
    <source>
        <dbReference type="SAM" id="MobiDB-lite"/>
    </source>
</evidence>
<keyword evidence="10" id="KW-1185">Reference proteome</keyword>
<dbReference type="CDD" id="cd18617">
    <property type="entry name" value="GH43_XynB-like"/>
    <property type="match status" value="1"/>
</dbReference>
<dbReference type="SUPFAM" id="SSF75005">
    <property type="entry name" value="Arabinanase/levansucrase/invertase"/>
    <property type="match status" value="1"/>
</dbReference>
<gene>
    <name evidence="9" type="ORF">DQ384_15220</name>
</gene>
<dbReference type="Pfam" id="PF17851">
    <property type="entry name" value="GH43_C2"/>
    <property type="match status" value="1"/>
</dbReference>
<dbReference type="GO" id="GO:0005975">
    <property type="term" value="P:carbohydrate metabolic process"/>
    <property type="evidence" value="ECO:0007669"/>
    <property type="project" value="InterPro"/>
</dbReference>
<feature type="active site" description="Proton acceptor" evidence="4">
    <location>
        <position position="15"/>
    </location>
</feature>
<evidence type="ECO:0000256" key="2">
    <source>
        <dbReference type="ARBA" id="ARBA00022801"/>
    </source>
</evidence>
<dbReference type="AlphaFoldDB" id="A0A367FLC6"/>
<evidence type="ECO:0000313" key="9">
    <source>
        <dbReference type="EMBL" id="RCG30632.1"/>
    </source>
</evidence>
<dbReference type="InterPro" id="IPR013320">
    <property type="entry name" value="ConA-like_dom_sf"/>
</dbReference>
<evidence type="ECO:0000256" key="3">
    <source>
        <dbReference type="ARBA" id="ARBA00023295"/>
    </source>
</evidence>
<feature type="region of interest" description="Disordered" evidence="7">
    <location>
        <begin position="281"/>
        <end position="300"/>
    </location>
</feature>
<dbReference type="OrthoDB" id="9801455at2"/>
<dbReference type="PANTHER" id="PTHR42812:SF12">
    <property type="entry name" value="BETA-XYLOSIDASE-RELATED"/>
    <property type="match status" value="1"/>
</dbReference>
<feature type="active site" description="Proton donor" evidence="4">
    <location>
        <position position="186"/>
    </location>
</feature>